<accession>A0A4Z2EJJ0</accession>
<evidence type="ECO:0000313" key="2">
    <source>
        <dbReference type="Proteomes" id="UP000314294"/>
    </source>
</evidence>
<comment type="caution">
    <text evidence="1">The sequence shown here is derived from an EMBL/GenBank/DDBJ whole genome shotgun (WGS) entry which is preliminary data.</text>
</comment>
<keyword evidence="2" id="KW-1185">Reference proteome</keyword>
<reference evidence="1 2" key="1">
    <citation type="submission" date="2019-03" db="EMBL/GenBank/DDBJ databases">
        <title>First draft genome of Liparis tanakae, snailfish: a comprehensive survey of snailfish specific genes.</title>
        <authorList>
            <person name="Kim W."/>
            <person name="Song I."/>
            <person name="Jeong J.-H."/>
            <person name="Kim D."/>
            <person name="Kim S."/>
            <person name="Ryu S."/>
            <person name="Song J.Y."/>
            <person name="Lee S.K."/>
        </authorList>
    </citation>
    <scope>NUCLEOTIDE SEQUENCE [LARGE SCALE GENOMIC DNA]</scope>
    <source>
        <tissue evidence="1">Muscle</tissue>
    </source>
</reference>
<dbReference type="EMBL" id="SRLO01006254">
    <property type="protein sequence ID" value="TNN28938.1"/>
    <property type="molecule type" value="Genomic_DNA"/>
</dbReference>
<gene>
    <name evidence="1" type="ORF">EYF80_060914</name>
</gene>
<dbReference type="AlphaFoldDB" id="A0A4Z2EJJ0"/>
<name>A0A4Z2EJJ0_9TELE</name>
<proteinExistence type="predicted"/>
<organism evidence="1 2">
    <name type="scientific">Liparis tanakae</name>
    <name type="common">Tanaka's snailfish</name>
    <dbReference type="NCBI Taxonomy" id="230148"/>
    <lineage>
        <taxon>Eukaryota</taxon>
        <taxon>Metazoa</taxon>
        <taxon>Chordata</taxon>
        <taxon>Craniata</taxon>
        <taxon>Vertebrata</taxon>
        <taxon>Euteleostomi</taxon>
        <taxon>Actinopterygii</taxon>
        <taxon>Neopterygii</taxon>
        <taxon>Teleostei</taxon>
        <taxon>Neoteleostei</taxon>
        <taxon>Acanthomorphata</taxon>
        <taxon>Eupercaria</taxon>
        <taxon>Perciformes</taxon>
        <taxon>Cottioidei</taxon>
        <taxon>Cottales</taxon>
        <taxon>Liparidae</taxon>
        <taxon>Liparis</taxon>
    </lineage>
</organism>
<sequence length="78" mass="7965">MVQTVALSVGELASSNGTGLPLQAWFGAGSNKAAQTGPHNAITANQHSCWCPGQGKGHGCAKRKVVGARGTVNMLHCH</sequence>
<evidence type="ECO:0000313" key="1">
    <source>
        <dbReference type="EMBL" id="TNN28938.1"/>
    </source>
</evidence>
<protein>
    <submittedName>
        <fullName evidence="1">Uncharacterized protein</fullName>
    </submittedName>
</protein>
<dbReference type="Proteomes" id="UP000314294">
    <property type="component" value="Unassembled WGS sequence"/>
</dbReference>